<proteinExistence type="inferred from homology"/>
<dbReference type="CDD" id="cd04093">
    <property type="entry name" value="HBS1_C_III"/>
    <property type="match status" value="1"/>
</dbReference>
<dbReference type="RefSeq" id="XP_003958577.1">
    <property type="nucleotide sequence ID" value="XM_003958528.1"/>
</dbReference>
<dbReference type="GO" id="GO:0045948">
    <property type="term" value="P:positive regulation of translational initiation"/>
    <property type="evidence" value="ECO:0007669"/>
    <property type="project" value="EnsemblFungi"/>
</dbReference>
<evidence type="ECO:0000256" key="9">
    <source>
        <dbReference type="ARBA" id="ARBA00049117"/>
    </source>
</evidence>
<evidence type="ECO:0000259" key="12">
    <source>
        <dbReference type="PROSITE" id="PS51722"/>
    </source>
</evidence>
<name>H2AYN6_KAZAF</name>
<evidence type="ECO:0000256" key="4">
    <source>
        <dbReference type="ARBA" id="ARBA00022741"/>
    </source>
</evidence>
<dbReference type="SUPFAM" id="SSF50447">
    <property type="entry name" value="Translation proteins"/>
    <property type="match status" value="1"/>
</dbReference>
<dbReference type="SUPFAM" id="SSF50465">
    <property type="entry name" value="EF-Tu/eEF-1alpha/eIF2-gamma C-terminal domain"/>
    <property type="match status" value="1"/>
</dbReference>
<dbReference type="PROSITE" id="PS51722">
    <property type="entry name" value="G_TR_2"/>
    <property type="match status" value="1"/>
</dbReference>
<comment type="subcellular location">
    <subcellularLocation>
        <location evidence="1">Cytoplasm</location>
    </subcellularLocation>
</comment>
<dbReference type="Proteomes" id="UP000005220">
    <property type="component" value="Chromosome 8"/>
</dbReference>
<dbReference type="KEGG" id="kaf:KAFR_0H00330"/>
<dbReference type="GO" id="GO:0070966">
    <property type="term" value="P:nuclear-transcribed mRNA catabolic process, no-go decay"/>
    <property type="evidence" value="ECO:0007669"/>
    <property type="project" value="EnsemblFungi"/>
</dbReference>
<organism evidence="13 14">
    <name type="scientific">Kazachstania africana (strain ATCC 22294 / BCRC 22015 / CBS 2517 / CECT 1963 / NBRC 1671 / NRRL Y-8276)</name>
    <name type="common">Yeast</name>
    <name type="synonym">Kluyveromyces africanus</name>
    <dbReference type="NCBI Taxonomy" id="1071382"/>
    <lineage>
        <taxon>Eukaryota</taxon>
        <taxon>Fungi</taxon>
        <taxon>Dikarya</taxon>
        <taxon>Ascomycota</taxon>
        <taxon>Saccharomycotina</taxon>
        <taxon>Saccharomycetes</taxon>
        <taxon>Saccharomycetales</taxon>
        <taxon>Saccharomycetaceae</taxon>
        <taxon>Kazachstania</taxon>
    </lineage>
</organism>
<comment type="similarity">
    <text evidence="2">Belongs to the TRAFAC class translation factor GTPase superfamily. Classic translation factor GTPase family. EF-Tu/EF-1A subfamily.</text>
</comment>
<dbReference type="FunCoup" id="H2AYN6">
    <property type="interactions" value="82"/>
</dbReference>
<evidence type="ECO:0000256" key="2">
    <source>
        <dbReference type="ARBA" id="ARBA00007249"/>
    </source>
</evidence>
<dbReference type="CDD" id="cd01883">
    <property type="entry name" value="EF1_alpha"/>
    <property type="match status" value="1"/>
</dbReference>
<dbReference type="GO" id="GO:0005525">
    <property type="term" value="F:GTP binding"/>
    <property type="evidence" value="ECO:0007669"/>
    <property type="project" value="UniProtKB-KW"/>
</dbReference>
<feature type="domain" description="Tr-type G" evidence="12">
    <location>
        <begin position="165"/>
        <end position="397"/>
    </location>
</feature>
<dbReference type="Pfam" id="PF22594">
    <property type="entry name" value="GTP-eEF1A_C"/>
    <property type="match status" value="1"/>
</dbReference>
<evidence type="ECO:0000313" key="14">
    <source>
        <dbReference type="Proteomes" id="UP000005220"/>
    </source>
</evidence>
<dbReference type="InterPro" id="IPR027417">
    <property type="entry name" value="P-loop_NTPase"/>
</dbReference>
<dbReference type="Gene3D" id="2.40.30.10">
    <property type="entry name" value="Translation factors"/>
    <property type="match status" value="2"/>
</dbReference>
<dbReference type="GO" id="GO:0072344">
    <property type="term" value="P:rescue of stalled ribosome"/>
    <property type="evidence" value="ECO:0007669"/>
    <property type="project" value="EnsemblFungi"/>
</dbReference>
<gene>
    <name evidence="13" type="primary">KAFR0H00330</name>
    <name evidence="13" type="ORF">KAFR_0H00330</name>
</gene>
<dbReference type="FunFam" id="2.40.30.10:FF:000070">
    <property type="entry name" value="Translation elongation factor EF-1 subunit"/>
    <property type="match status" value="1"/>
</dbReference>
<protein>
    <recommendedName>
        <fullName evidence="11">Elongation factor 1 alpha-like protein</fullName>
    </recommendedName>
</protein>
<dbReference type="GO" id="GO:0070651">
    <property type="term" value="P:nonfunctional rRNA decay"/>
    <property type="evidence" value="ECO:0007669"/>
    <property type="project" value="EnsemblFungi"/>
</dbReference>
<dbReference type="InterPro" id="IPR031157">
    <property type="entry name" value="G_TR_CS"/>
</dbReference>
<keyword evidence="3" id="KW-0963">Cytoplasm</keyword>
<dbReference type="GO" id="GO:0043022">
    <property type="term" value="F:ribosome binding"/>
    <property type="evidence" value="ECO:0007669"/>
    <property type="project" value="EnsemblFungi"/>
</dbReference>
<dbReference type="GO" id="GO:1990533">
    <property type="term" value="C:Dom34-Hbs1 complex"/>
    <property type="evidence" value="ECO:0007669"/>
    <property type="project" value="EnsemblFungi"/>
</dbReference>
<dbReference type="InterPro" id="IPR009000">
    <property type="entry name" value="Transl_B-barrel_sf"/>
</dbReference>
<dbReference type="PANTHER" id="PTHR23115">
    <property type="entry name" value="TRANSLATION FACTOR"/>
    <property type="match status" value="1"/>
</dbReference>
<dbReference type="OrthoDB" id="342024at2759"/>
<dbReference type="GO" id="GO:0003924">
    <property type="term" value="F:GTPase activity"/>
    <property type="evidence" value="ECO:0007669"/>
    <property type="project" value="EnsemblFungi"/>
</dbReference>
<keyword evidence="5" id="KW-0378">Hydrolase</keyword>
<keyword evidence="4" id="KW-0547">Nucleotide-binding</keyword>
<dbReference type="InParanoid" id="H2AYN6"/>
<dbReference type="FunFam" id="3.40.50.300:FF:000204">
    <property type="entry name" value="Translation elongation factor Tu"/>
    <property type="match status" value="1"/>
</dbReference>
<reference evidence="13 14" key="1">
    <citation type="journal article" date="2011" name="Proc. Natl. Acad. Sci. U.S.A.">
        <title>Evolutionary erosion of yeast sex chromosomes by mating-type switching accidents.</title>
        <authorList>
            <person name="Gordon J.L."/>
            <person name="Armisen D."/>
            <person name="Proux-Wera E."/>
            <person name="Oheigeartaigh S.S."/>
            <person name="Byrne K.P."/>
            <person name="Wolfe K.H."/>
        </authorList>
    </citation>
    <scope>NUCLEOTIDE SEQUENCE [LARGE SCALE GENOMIC DNA]</scope>
    <source>
        <strain evidence="14">ATCC 22294 / BCRC 22015 / CBS 2517 / CECT 1963 / NBRC 1671 / NRRL Y-8276</strain>
    </source>
</reference>
<dbReference type="eggNOG" id="KOG0458">
    <property type="taxonomic scope" value="Eukaryota"/>
</dbReference>
<dbReference type="Gene3D" id="3.40.50.300">
    <property type="entry name" value="P-loop containing nucleotide triphosphate hydrolases"/>
    <property type="match status" value="1"/>
</dbReference>
<evidence type="ECO:0000313" key="13">
    <source>
        <dbReference type="EMBL" id="CCF59442.1"/>
    </source>
</evidence>
<evidence type="ECO:0000256" key="10">
    <source>
        <dbReference type="ARBA" id="ARBA00063537"/>
    </source>
</evidence>
<evidence type="ECO:0000256" key="7">
    <source>
        <dbReference type="ARBA" id="ARBA00022917"/>
    </source>
</evidence>
<evidence type="ECO:0000256" key="5">
    <source>
        <dbReference type="ARBA" id="ARBA00022801"/>
    </source>
</evidence>
<evidence type="ECO:0000256" key="1">
    <source>
        <dbReference type="ARBA" id="ARBA00004496"/>
    </source>
</evidence>
<dbReference type="HOGENOM" id="CLU_007265_3_2_1"/>
<dbReference type="PROSITE" id="PS00301">
    <property type="entry name" value="G_TR_1"/>
    <property type="match status" value="1"/>
</dbReference>
<accession>H2AYN6</accession>
<dbReference type="InterPro" id="IPR015033">
    <property type="entry name" value="HBS1-like_N"/>
</dbReference>
<dbReference type="Pfam" id="PF08938">
    <property type="entry name" value="HBS1_N"/>
    <property type="match status" value="1"/>
</dbReference>
<dbReference type="Pfam" id="PF00009">
    <property type="entry name" value="GTP_EFTU"/>
    <property type="match status" value="1"/>
</dbReference>
<dbReference type="EMBL" id="HE650828">
    <property type="protein sequence ID" value="CCF59442.1"/>
    <property type="molecule type" value="Genomic_DNA"/>
</dbReference>
<evidence type="ECO:0000256" key="3">
    <source>
        <dbReference type="ARBA" id="ARBA00022490"/>
    </source>
</evidence>
<dbReference type="AlphaFoldDB" id="H2AYN6"/>
<dbReference type="GeneID" id="13887439"/>
<keyword evidence="8" id="KW-0342">GTP-binding</keyword>
<dbReference type="InterPro" id="IPR000795">
    <property type="entry name" value="T_Tr_GTP-bd_dom"/>
</dbReference>
<keyword evidence="14" id="KW-1185">Reference proteome</keyword>
<dbReference type="InterPro" id="IPR009001">
    <property type="entry name" value="Transl_elong_EF1A/Init_IF2_C"/>
</dbReference>
<dbReference type="SUPFAM" id="SSF52540">
    <property type="entry name" value="P-loop containing nucleoside triphosphate hydrolases"/>
    <property type="match status" value="1"/>
</dbReference>
<dbReference type="InterPro" id="IPR050100">
    <property type="entry name" value="TRAFAC_GTPase_members"/>
</dbReference>
<keyword evidence="7" id="KW-0648">Protein biosynthesis</keyword>
<evidence type="ECO:0000256" key="11">
    <source>
        <dbReference type="ARBA" id="ARBA00074866"/>
    </source>
</evidence>
<evidence type="ECO:0000256" key="8">
    <source>
        <dbReference type="ARBA" id="ARBA00023134"/>
    </source>
</evidence>
<comment type="catalytic activity">
    <reaction evidence="9">
        <text>GTP + H2O = GDP + phosphate + H(+)</text>
        <dbReference type="Rhea" id="RHEA:19669"/>
        <dbReference type="ChEBI" id="CHEBI:15377"/>
        <dbReference type="ChEBI" id="CHEBI:15378"/>
        <dbReference type="ChEBI" id="CHEBI:37565"/>
        <dbReference type="ChEBI" id="CHEBI:43474"/>
        <dbReference type="ChEBI" id="CHEBI:58189"/>
    </reaction>
    <physiologicalReaction direction="left-to-right" evidence="9">
        <dbReference type="Rhea" id="RHEA:19670"/>
    </physiologicalReaction>
</comment>
<comment type="subunit">
    <text evidence="10">Component of the Dom34-Hbs1 complex, also named Pelota-HBS1L complex, composed of dom34 and hbs1.</text>
</comment>
<keyword evidence="6" id="KW-0810">Translation regulation</keyword>
<sequence>MSRYDDYDDDYMDDNEIPEFQDEADFDDYLNDEEYDLMSQVLPAAKNKLKEEEYVGWNNFDVKLAIFDNDFDLDAALSHLRQSFKKKKVVVKAPPAPVAKITENLQKLKVSEPIDDWLTDEEDEELSPSRSAKEEVIIKPYTRIRVPTKPRNPIDMEKYLTENKKPQLSFVVLGHVDAGKSTLMGRLLYDIGAVDTKHMRKLKKESESIGKGSFHLAWVMDQTTEERERGVTVSICTSHFETEKAKFTIVDAPGHRDFVPNAIAGVSQADIAVLTIDCGIGAFESGFSLDGQTKEHTLLARSMDISNILVVMNKLDSVQWSEERFNEIKTKLSDFLLNDVGFKKEQISWVPCSGFSGEGVYKIPYPENLLEWYDGPNLTQTLEGVAIDLNDKFHNPKEVLNSPFLFSVMEVITTKKDDECFISGRVESGTIQPGESITIFPSEQSVLVDKILLNVNSHTSLNVASKGDFVTLKLRNSHPADIENGDLCASVEYDVSSMQTFTTRILTFQMSRPLLPGTPLMLFRGVCEHPARINKLISVLDKNDPTKVLKKKVKHISSNQVAIVEVELTERKRWLPMLTFDENKHLGRIILRKDGRTIATGAILNNE</sequence>
<dbReference type="InterPro" id="IPR054696">
    <property type="entry name" value="GTP-eEF1A_C"/>
</dbReference>
<dbReference type="PRINTS" id="PR00315">
    <property type="entry name" value="ELONGATNFCT"/>
</dbReference>
<evidence type="ECO:0000256" key="6">
    <source>
        <dbReference type="ARBA" id="ARBA00022845"/>
    </source>
</evidence>
<dbReference type="STRING" id="1071382.H2AYN6"/>
<dbReference type="GO" id="GO:0005737">
    <property type="term" value="C:cytoplasm"/>
    <property type="evidence" value="ECO:0007669"/>
    <property type="project" value="UniProtKB-SubCell"/>
</dbReference>